<proteinExistence type="predicted"/>
<organism evidence="2 4">
    <name type="scientific">Salmonella enterica subsp. enterica serovar Bovismorbificans</name>
    <dbReference type="NCBI Taxonomy" id="58097"/>
    <lineage>
        <taxon>Bacteria</taxon>
        <taxon>Pseudomonadati</taxon>
        <taxon>Pseudomonadota</taxon>
        <taxon>Gammaproteobacteria</taxon>
        <taxon>Enterobacterales</taxon>
        <taxon>Enterobacteriaceae</taxon>
        <taxon>Salmonella</taxon>
    </lineage>
</organism>
<sequence length="67" mass="7257">MRDVGGDLHADAVSGARFLGQPDALLFAQGVLHAGFLLIVTSDRLVRRNDNRACVAVNINRLLTPRC</sequence>
<accession>A0A655BXL2</accession>
<feature type="transmembrane region" description="Helical" evidence="1">
    <location>
        <begin position="24"/>
        <end position="42"/>
    </location>
</feature>
<evidence type="ECO:0000313" key="2">
    <source>
        <dbReference type="EMBL" id="CNT84168.1"/>
    </source>
</evidence>
<keyword evidence="1" id="KW-0472">Membrane</keyword>
<dbReference type="AlphaFoldDB" id="A0A655BXL2"/>
<dbReference type="EMBL" id="CQPA01000006">
    <property type="protein sequence ID" value="CNT84168.1"/>
    <property type="molecule type" value="Genomic_DNA"/>
</dbReference>
<evidence type="ECO:0000313" key="5">
    <source>
        <dbReference type="Proteomes" id="UP000042394"/>
    </source>
</evidence>
<dbReference type="EMBL" id="CQPD01000011">
    <property type="protein sequence ID" value="CNT92563.1"/>
    <property type="molecule type" value="Genomic_DNA"/>
</dbReference>
<keyword evidence="1" id="KW-0812">Transmembrane</keyword>
<reference evidence="4 5" key="1">
    <citation type="submission" date="2015-03" db="EMBL/GenBank/DDBJ databases">
        <authorList>
            <consortium name="Pathogen Informatics"/>
        </authorList>
    </citation>
    <scope>NUCLEOTIDE SEQUENCE [LARGE SCALE GENOMIC DNA]</scope>
    <source>
        <strain evidence="2 4">A1104</strain>
        <strain evidence="3 5">D4891</strain>
    </source>
</reference>
<protein>
    <submittedName>
        <fullName evidence="2">Uncharacterized protein</fullName>
    </submittedName>
</protein>
<dbReference type="Proteomes" id="UP000041314">
    <property type="component" value="Unassembled WGS sequence"/>
</dbReference>
<evidence type="ECO:0000313" key="3">
    <source>
        <dbReference type="EMBL" id="CNT92563.1"/>
    </source>
</evidence>
<evidence type="ECO:0000313" key="4">
    <source>
        <dbReference type="Proteomes" id="UP000041314"/>
    </source>
</evidence>
<keyword evidence="1" id="KW-1133">Transmembrane helix</keyword>
<dbReference type="Proteomes" id="UP000042394">
    <property type="component" value="Unassembled WGS sequence"/>
</dbReference>
<evidence type="ECO:0000256" key="1">
    <source>
        <dbReference type="SAM" id="Phobius"/>
    </source>
</evidence>
<name>A0A655BXL2_SALET</name>
<gene>
    <name evidence="2" type="ORF">ERS008198_01190</name>
    <name evidence="3" type="ORF">ERS008207_01360</name>
</gene>